<accession>A0A143YI66</accession>
<feature type="transmembrane region" description="Helical" evidence="1">
    <location>
        <begin position="104"/>
        <end position="137"/>
    </location>
</feature>
<dbReference type="STRING" id="640938.TR210_626"/>
<name>A0A143YI66_9LACT</name>
<dbReference type="RefSeq" id="WP_068621462.1">
    <property type="nucleotide sequence ID" value="NZ_FJNB01000003.1"/>
</dbReference>
<keyword evidence="1" id="KW-0472">Membrane</keyword>
<keyword evidence="1" id="KW-0812">Transmembrane</keyword>
<keyword evidence="1" id="KW-1133">Transmembrane helix</keyword>
<evidence type="ECO:0000256" key="1">
    <source>
        <dbReference type="SAM" id="Phobius"/>
    </source>
</evidence>
<evidence type="ECO:0000313" key="5">
    <source>
        <dbReference type="Proteomes" id="UP000199280"/>
    </source>
</evidence>
<keyword evidence="5" id="KW-1185">Reference proteome</keyword>
<evidence type="ECO:0000313" key="4">
    <source>
        <dbReference type="Proteomes" id="UP000076878"/>
    </source>
</evidence>
<dbReference type="EMBL" id="FJNB01000003">
    <property type="protein sequence ID" value="CZQ87646.1"/>
    <property type="molecule type" value="Genomic_DNA"/>
</dbReference>
<dbReference type="OrthoDB" id="9803265at2"/>
<proteinExistence type="predicted"/>
<dbReference type="EMBL" id="FNYT01000002">
    <property type="protein sequence ID" value="SEI65722.1"/>
    <property type="molecule type" value="Genomic_DNA"/>
</dbReference>
<dbReference type="Proteomes" id="UP000199280">
    <property type="component" value="Unassembled WGS sequence"/>
</dbReference>
<evidence type="ECO:0000313" key="2">
    <source>
        <dbReference type="EMBL" id="CZQ87646.1"/>
    </source>
</evidence>
<dbReference type="Proteomes" id="UP000076878">
    <property type="component" value="Unassembled WGS sequence"/>
</dbReference>
<dbReference type="InterPro" id="IPR032531">
    <property type="entry name" value="DUF4956"/>
</dbReference>
<reference evidence="2 4" key="1">
    <citation type="submission" date="2016-02" db="EMBL/GenBank/DDBJ databases">
        <authorList>
            <person name="Wen L."/>
            <person name="He K."/>
            <person name="Yang H."/>
        </authorList>
    </citation>
    <scope>NUCLEOTIDE SEQUENCE [LARGE SCALE GENOMIC DNA]</scope>
    <source>
        <strain evidence="2">Trichococcus_R210</strain>
    </source>
</reference>
<reference evidence="3 5" key="2">
    <citation type="submission" date="2016-10" db="EMBL/GenBank/DDBJ databases">
        <authorList>
            <person name="Varghese N."/>
            <person name="Submissions S."/>
        </authorList>
    </citation>
    <scope>NUCLEOTIDE SEQUENCE [LARGE SCALE GENOMIC DNA]</scope>
    <source>
        <strain evidence="3 5">DSM 22150</strain>
    </source>
</reference>
<feature type="transmembrane region" description="Helical" evidence="1">
    <location>
        <begin position="54"/>
        <end position="84"/>
    </location>
</feature>
<organism evidence="2 4">
    <name type="scientific">Trichococcus ilyis</name>
    <dbReference type="NCBI Taxonomy" id="640938"/>
    <lineage>
        <taxon>Bacteria</taxon>
        <taxon>Bacillati</taxon>
        <taxon>Bacillota</taxon>
        <taxon>Bacilli</taxon>
        <taxon>Lactobacillales</taxon>
        <taxon>Carnobacteriaceae</taxon>
        <taxon>Trichococcus</taxon>
    </lineage>
</organism>
<dbReference type="Pfam" id="PF16316">
    <property type="entry name" value="DUF4956"/>
    <property type="match status" value="1"/>
</dbReference>
<evidence type="ECO:0000313" key="3">
    <source>
        <dbReference type="EMBL" id="SEI65722.1"/>
    </source>
</evidence>
<evidence type="ECO:0008006" key="6">
    <source>
        <dbReference type="Google" id="ProtNLM"/>
    </source>
</evidence>
<sequence length="224" mass="24391">MTTFTDILKNSFLEQTADFSIVAAATSLLSALFIGLFIFFIYKKTYAGVMYSKPFNTSLVLLTVLTTFVILAVTSNVVLSLGMVGALSIVRFRTAIKEPLDLVFLFWSISVGIILGAGLYALAFLGSLFITAILLILTGKVDSSAPYILMLQLENENAELQATEIIKNRFGKVIVKSKSITDGQPELIYEVKVKNNETSFMNELSAIEGVQNATLVSYNGNQAG</sequence>
<dbReference type="AlphaFoldDB" id="A0A143YI66"/>
<feature type="transmembrane region" description="Helical" evidence="1">
    <location>
        <begin position="20"/>
        <end position="42"/>
    </location>
</feature>
<protein>
    <recommendedName>
        <fullName evidence="6">DUF4956 domain-containing protein</fullName>
    </recommendedName>
</protein>
<gene>
    <name evidence="3" type="ORF">SAMN05216375_102102</name>
    <name evidence="2" type="ORF">TR210_626</name>
</gene>